<dbReference type="GO" id="GO:0005198">
    <property type="term" value="F:structural molecule activity"/>
    <property type="evidence" value="ECO:0007669"/>
    <property type="project" value="InterPro"/>
</dbReference>
<dbReference type="Proteomes" id="UP001333818">
    <property type="component" value="Unassembled WGS sequence"/>
</dbReference>
<dbReference type="NCBIfam" id="TIGR02241">
    <property type="entry name" value="conserved hypothetical phage tail region protein"/>
    <property type="match status" value="1"/>
</dbReference>
<organism evidence="1 2">
    <name type="scientific">Tumidithrix elongata BACA0141</name>
    <dbReference type="NCBI Taxonomy" id="2716417"/>
    <lineage>
        <taxon>Bacteria</taxon>
        <taxon>Bacillati</taxon>
        <taxon>Cyanobacteriota</taxon>
        <taxon>Cyanophyceae</taxon>
        <taxon>Pseudanabaenales</taxon>
        <taxon>Pseudanabaenaceae</taxon>
        <taxon>Tumidithrix</taxon>
        <taxon>Tumidithrix elongata</taxon>
    </lineage>
</organism>
<dbReference type="PANTHER" id="PTHR38009:SF1">
    <property type="entry name" value="CONSERVED HYPOTHETICAL PHAGE TAIL PROTEIN"/>
    <property type="match status" value="1"/>
</dbReference>
<dbReference type="Pfam" id="PF06841">
    <property type="entry name" value="Phage_T4_gp19"/>
    <property type="match status" value="1"/>
</dbReference>
<dbReference type="InterPro" id="IPR011747">
    <property type="entry name" value="CHP02241"/>
</dbReference>
<evidence type="ECO:0000313" key="2">
    <source>
        <dbReference type="Proteomes" id="UP001333818"/>
    </source>
</evidence>
<dbReference type="EMBL" id="JAZBJZ010000037">
    <property type="protein sequence ID" value="MEE3717254.1"/>
    <property type="molecule type" value="Genomic_DNA"/>
</dbReference>
<accession>A0AAW9Q079</accession>
<proteinExistence type="predicted"/>
<keyword evidence="2" id="KW-1185">Reference proteome</keyword>
<dbReference type="PANTHER" id="PTHR38009">
    <property type="entry name" value="CONSERVED HYPOTHETICAL PHAGE TAIL PROTEIN"/>
    <property type="match status" value="1"/>
</dbReference>
<protein>
    <submittedName>
        <fullName evidence="1">Phage tail protein</fullName>
    </submittedName>
</protein>
<name>A0AAW9Q079_9CYAN</name>
<evidence type="ECO:0000313" key="1">
    <source>
        <dbReference type="EMBL" id="MEE3717254.1"/>
    </source>
</evidence>
<dbReference type="AlphaFoldDB" id="A0AAW9Q079"/>
<sequence>MTNSSSFPRAAAYVTANRFYVEMMPDASIVACFNECSGLGVTIEAKKISEGGVNDQQRILLGGRTINDITLKRGVTDDLSFWNWVTATTNRRRNIRILVFNQAGETKQCWTLIGAVAVGWKAPTLTADSTQVAMEEITIACEGLTVAATGGGAATVVTRNATSGAFPSS</sequence>
<dbReference type="InterPro" id="IPR010667">
    <property type="entry name" value="Phage_T4_Gp19"/>
</dbReference>
<dbReference type="RefSeq" id="WP_330483682.1">
    <property type="nucleotide sequence ID" value="NZ_JAZBJZ010000037.1"/>
</dbReference>
<comment type="caution">
    <text evidence="1">The sequence shown here is derived from an EMBL/GenBank/DDBJ whole genome shotgun (WGS) entry which is preliminary data.</text>
</comment>
<gene>
    <name evidence="1" type="ORF">V2H45_10890</name>
</gene>
<reference evidence="1" key="1">
    <citation type="submission" date="2024-01" db="EMBL/GenBank/DDBJ databases">
        <title>Bank of Algae and Cyanobacteria of the Azores (BACA) strain genomes.</title>
        <authorList>
            <person name="Luz R."/>
            <person name="Cordeiro R."/>
            <person name="Fonseca A."/>
            <person name="Goncalves V."/>
        </authorList>
    </citation>
    <scope>NUCLEOTIDE SEQUENCE</scope>
    <source>
        <strain evidence="1">BACA0141</strain>
    </source>
</reference>